<proteinExistence type="predicted"/>
<name>A0A4U9D0P7_RAOTE</name>
<protein>
    <recommendedName>
        <fullName evidence="3">Metallo-beta-lactamase domain-containing protein</fullName>
    </recommendedName>
</protein>
<sequence>MSIIKSFSVGNGDMCYIKHNSDNFTIIDCNINTGNAKGIIEEIKEQSAQKSIMRFISTHPDEDHFGGIHLLDDEIKIHNFYVIKNKAIKKDITVSFERYCSLRDDCDKAFYISKGCTRKWMNKSDENRSSSGISVLWPELNNPFFIEALSACETGESYNNASAVIRYSLNNGASIMWLGDLETEFMENIANDIHLEKTTIVFCSTSW</sequence>
<dbReference type="Gene3D" id="3.60.15.10">
    <property type="entry name" value="Ribonuclease Z/Hydroxyacylglutathione hydrolase-like"/>
    <property type="match status" value="1"/>
</dbReference>
<organism evidence="1 2">
    <name type="scientific">Raoultella terrigena</name>
    <name type="common">Klebsiella terrigena</name>
    <dbReference type="NCBI Taxonomy" id="577"/>
    <lineage>
        <taxon>Bacteria</taxon>
        <taxon>Pseudomonadati</taxon>
        <taxon>Pseudomonadota</taxon>
        <taxon>Gammaproteobacteria</taxon>
        <taxon>Enterobacterales</taxon>
        <taxon>Enterobacteriaceae</taxon>
        <taxon>Klebsiella/Raoultella group</taxon>
        <taxon>Raoultella</taxon>
    </lineage>
</organism>
<reference evidence="1 2" key="1">
    <citation type="submission" date="2019-04" db="EMBL/GenBank/DDBJ databases">
        <authorList>
            <consortium name="Pathogen Informatics"/>
        </authorList>
    </citation>
    <scope>NUCLEOTIDE SEQUENCE [LARGE SCALE GENOMIC DNA]</scope>
    <source>
        <strain evidence="1 2">NCTC9185</strain>
    </source>
</reference>
<dbReference type="SUPFAM" id="SSF56281">
    <property type="entry name" value="Metallo-hydrolase/oxidoreductase"/>
    <property type="match status" value="1"/>
</dbReference>
<accession>A0A4U9D0P7</accession>
<dbReference type="Proteomes" id="UP000339249">
    <property type="component" value="Unassembled WGS sequence"/>
</dbReference>
<gene>
    <name evidence="1" type="ORF">NCTC9185_03190</name>
</gene>
<evidence type="ECO:0008006" key="3">
    <source>
        <dbReference type="Google" id="ProtNLM"/>
    </source>
</evidence>
<dbReference type="EMBL" id="CABDVU010000001">
    <property type="protein sequence ID" value="VTN11241.1"/>
    <property type="molecule type" value="Genomic_DNA"/>
</dbReference>
<evidence type="ECO:0000313" key="2">
    <source>
        <dbReference type="Proteomes" id="UP000339249"/>
    </source>
</evidence>
<dbReference type="InterPro" id="IPR036866">
    <property type="entry name" value="RibonucZ/Hydroxyglut_hydro"/>
</dbReference>
<dbReference type="AlphaFoldDB" id="A0A4U9D0P7"/>
<evidence type="ECO:0000313" key="1">
    <source>
        <dbReference type="EMBL" id="VTN11241.1"/>
    </source>
</evidence>